<accession>A0A0L8I425</accession>
<protein>
    <submittedName>
        <fullName evidence="2">Uncharacterized protein</fullName>
    </submittedName>
</protein>
<feature type="non-terminal residue" evidence="2">
    <location>
        <position position="1"/>
    </location>
</feature>
<feature type="region of interest" description="Disordered" evidence="1">
    <location>
        <begin position="132"/>
        <end position="189"/>
    </location>
</feature>
<organism evidence="2">
    <name type="scientific">Octopus bimaculoides</name>
    <name type="common">California two-spotted octopus</name>
    <dbReference type="NCBI Taxonomy" id="37653"/>
    <lineage>
        <taxon>Eukaryota</taxon>
        <taxon>Metazoa</taxon>
        <taxon>Spiralia</taxon>
        <taxon>Lophotrochozoa</taxon>
        <taxon>Mollusca</taxon>
        <taxon>Cephalopoda</taxon>
        <taxon>Coleoidea</taxon>
        <taxon>Octopodiformes</taxon>
        <taxon>Octopoda</taxon>
        <taxon>Incirrata</taxon>
        <taxon>Octopodidae</taxon>
        <taxon>Octopus</taxon>
    </lineage>
</organism>
<proteinExistence type="predicted"/>
<name>A0A0L8I425_OCTBM</name>
<dbReference type="EMBL" id="KQ416616">
    <property type="protein sequence ID" value="KOF96227.1"/>
    <property type="molecule type" value="Genomic_DNA"/>
</dbReference>
<dbReference type="STRING" id="37653.A0A0L8I425"/>
<evidence type="ECO:0000256" key="1">
    <source>
        <dbReference type="SAM" id="MobiDB-lite"/>
    </source>
</evidence>
<sequence length="189" mass="21587">GSTIGCVGILFSRRASGNLLSVEKISDRIIAAEMSSNPQTTLIVCYHPTNTVQIANTRFLKHPKQLWRFRHPFGSYSQIDYTLVDWSKVSSDKDLAHSFAIDVKSRFEMLSEHTDDIETQYNNLVTVHHIDPQHTTDVDKDDVEEDGSNDDDSDDDNDHDEDDDDEDDDDDDEDDDDDDEDDDDEDEDK</sequence>
<feature type="compositionally biased region" description="Acidic residues" evidence="1">
    <location>
        <begin position="139"/>
        <end position="189"/>
    </location>
</feature>
<gene>
    <name evidence="2" type="ORF">OCBIM_22036089mg</name>
</gene>
<evidence type="ECO:0000313" key="2">
    <source>
        <dbReference type="EMBL" id="KOF96227.1"/>
    </source>
</evidence>
<dbReference type="AlphaFoldDB" id="A0A0L8I425"/>
<reference evidence="2" key="1">
    <citation type="submission" date="2015-07" db="EMBL/GenBank/DDBJ databases">
        <title>MeaNS - Measles Nucleotide Surveillance Program.</title>
        <authorList>
            <person name="Tran T."/>
            <person name="Druce J."/>
        </authorList>
    </citation>
    <scope>NUCLEOTIDE SEQUENCE</scope>
    <source>
        <strain evidence="2">UCB-OBI-ISO-001</strain>
        <tissue evidence="2">Gonad</tissue>
    </source>
</reference>